<dbReference type="AlphaFoldDB" id="A0A9P5HN64"/>
<organism evidence="2 3">
    <name type="scientific">Cylindrodendrum hubeiense</name>
    <dbReference type="NCBI Taxonomy" id="595255"/>
    <lineage>
        <taxon>Eukaryota</taxon>
        <taxon>Fungi</taxon>
        <taxon>Dikarya</taxon>
        <taxon>Ascomycota</taxon>
        <taxon>Pezizomycotina</taxon>
        <taxon>Sordariomycetes</taxon>
        <taxon>Hypocreomycetidae</taxon>
        <taxon>Hypocreales</taxon>
        <taxon>Nectriaceae</taxon>
        <taxon>Cylindrodendrum</taxon>
    </lineage>
</organism>
<evidence type="ECO:0000313" key="2">
    <source>
        <dbReference type="EMBL" id="KAF7557991.1"/>
    </source>
</evidence>
<protein>
    <submittedName>
        <fullName evidence="2">Uncharacterized protein</fullName>
    </submittedName>
</protein>
<sequence length="320" mass="35097">MADEWEGDYADFDDYIETELFETNDRTTQEHGGLKSFKTKDGGLVHFSDDPSGFTVSVERLLQVDGFDDEKTKQRMTLIILKVVLASNEPGQKIKHVTFSMEFKDLKPPDKAEPKLLAWAPFDSMVRSNMTKVDREKTAALGAKLGGGGGGGTAEVSAGLENKISWSQSYFDTGHAYAIMDKKTQQRSGVRWVLESNPMEVSGVPPGITVAMLLSRTTDEPYLAEFNIRVTGGSMHNLRRGIKSLLGLKPGMTQPYKVAPTKEPIKRGEGENLFDLAKIDPNNLGRLRGKGELPNLAVVWGGDQGTNAGAEKKEEVETGE</sequence>
<proteinExistence type="predicted"/>
<feature type="region of interest" description="Disordered" evidence="1">
    <location>
        <begin position="301"/>
        <end position="320"/>
    </location>
</feature>
<reference evidence="2" key="1">
    <citation type="submission" date="2020-03" db="EMBL/GenBank/DDBJ databases">
        <title>Draft Genome Sequence of Cylindrodendrum hubeiense.</title>
        <authorList>
            <person name="Buettner E."/>
            <person name="Kellner H."/>
        </authorList>
    </citation>
    <scope>NUCLEOTIDE SEQUENCE</scope>
    <source>
        <strain evidence="2">IHI 201604</strain>
    </source>
</reference>
<feature type="compositionally biased region" description="Basic and acidic residues" evidence="1">
    <location>
        <begin position="310"/>
        <end position="320"/>
    </location>
</feature>
<dbReference type="Proteomes" id="UP000722485">
    <property type="component" value="Unassembled WGS sequence"/>
</dbReference>
<name>A0A9P5HN64_9HYPO</name>
<evidence type="ECO:0000256" key="1">
    <source>
        <dbReference type="SAM" id="MobiDB-lite"/>
    </source>
</evidence>
<dbReference type="OrthoDB" id="5056518at2759"/>
<keyword evidence="3" id="KW-1185">Reference proteome</keyword>
<comment type="caution">
    <text evidence="2">The sequence shown here is derived from an EMBL/GenBank/DDBJ whole genome shotgun (WGS) entry which is preliminary data.</text>
</comment>
<accession>A0A9P5HN64</accession>
<evidence type="ECO:0000313" key="3">
    <source>
        <dbReference type="Proteomes" id="UP000722485"/>
    </source>
</evidence>
<dbReference type="EMBL" id="JAANBB010000002">
    <property type="protein sequence ID" value="KAF7557991.1"/>
    <property type="molecule type" value="Genomic_DNA"/>
</dbReference>
<gene>
    <name evidence="2" type="ORF">G7Z17_g283</name>
</gene>